<gene>
    <name evidence="2" type="ORF">ACFQ2V_16525</name>
</gene>
<accession>A0ABW3MZA2</accession>
<reference evidence="3" key="1">
    <citation type="journal article" date="2019" name="Int. J. Syst. Evol. Microbiol.">
        <title>The Global Catalogue of Microorganisms (GCM) 10K type strain sequencing project: providing services to taxonomists for standard genome sequencing and annotation.</title>
        <authorList>
            <consortium name="The Broad Institute Genomics Platform"/>
            <consortium name="The Broad Institute Genome Sequencing Center for Infectious Disease"/>
            <person name="Wu L."/>
            <person name="Ma J."/>
        </authorList>
    </citation>
    <scope>NUCLEOTIDE SEQUENCE [LARGE SCALE GENOMIC DNA]</scope>
    <source>
        <strain evidence="3">CCUG 57508</strain>
    </source>
</reference>
<evidence type="ECO:0000256" key="1">
    <source>
        <dbReference type="SAM" id="MobiDB-lite"/>
    </source>
</evidence>
<keyword evidence="3" id="KW-1185">Reference proteome</keyword>
<evidence type="ECO:0000313" key="3">
    <source>
        <dbReference type="Proteomes" id="UP001597046"/>
    </source>
</evidence>
<evidence type="ECO:0008006" key="4">
    <source>
        <dbReference type="Google" id="ProtNLM"/>
    </source>
</evidence>
<proteinExistence type="predicted"/>
<dbReference type="RefSeq" id="WP_386053950.1">
    <property type="nucleotide sequence ID" value="NZ_JBHTKH010000012.1"/>
</dbReference>
<dbReference type="Proteomes" id="UP001597046">
    <property type="component" value="Unassembled WGS sequence"/>
</dbReference>
<feature type="region of interest" description="Disordered" evidence="1">
    <location>
        <begin position="96"/>
        <end position="140"/>
    </location>
</feature>
<evidence type="ECO:0000313" key="2">
    <source>
        <dbReference type="EMBL" id="MFD1055920.1"/>
    </source>
</evidence>
<protein>
    <recommendedName>
        <fullName evidence="4">DUF2510 domain-containing protein</fullName>
    </recommendedName>
</protein>
<comment type="caution">
    <text evidence="2">The sequence shown here is derived from an EMBL/GenBank/DDBJ whole genome shotgun (WGS) entry which is preliminary data.</text>
</comment>
<dbReference type="EMBL" id="JBHTKH010000012">
    <property type="protein sequence ID" value="MFD1055920.1"/>
    <property type="molecule type" value="Genomic_DNA"/>
</dbReference>
<organism evidence="2 3">
    <name type="scientific">Terrabacter terrigena</name>
    <dbReference type="NCBI Taxonomy" id="574718"/>
    <lineage>
        <taxon>Bacteria</taxon>
        <taxon>Bacillati</taxon>
        <taxon>Actinomycetota</taxon>
        <taxon>Actinomycetes</taxon>
        <taxon>Micrococcales</taxon>
        <taxon>Intrasporangiaceae</taxon>
        <taxon>Terrabacter</taxon>
    </lineage>
</organism>
<name>A0ABW3MZA2_9MICO</name>
<sequence length="140" mass="15256">MKGKIKAVIQPQPAFLWWRDGYVWQRSFPDRGGQSIEGAPREHCDLQRSEGVRGVTSGNGVMGGLERDAKDCLGQRHGGGGLDPRTVNVEIARDEHVGEGADGASSPRQGMRVPVRRRVNVVAQTERGPRYEPAPTFPAA</sequence>